<dbReference type="PROSITE" id="PS50022">
    <property type="entry name" value="FA58C_3"/>
    <property type="match status" value="1"/>
</dbReference>
<organism evidence="4 5">
    <name type="scientific">Bacteroides nordii</name>
    <dbReference type="NCBI Taxonomy" id="291645"/>
    <lineage>
        <taxon>Bacteria</taxon>
        <taxon>Pseudomonadati</taxon>
        <taxon>Bacteroidota</taxon>
        <taxon>Bacteroidia</taxon>
        <taxon>Bacteroidales</taxon>
        <taxon>Bacteroidaceae</taxon>
        <taxon>Bacteroides</taxon>
    </lineage>
</organism>
<dbReference type="InterPro" id="IPR000421">
    <property type="entry name" value="FA58C"/>
</dbReference>
<gene>
    <name evidence="4" type="ORF">DW888_03085</name>
</gene>
<dbReference type="SUPFAM" id="SSF49299">
    <property type="entry name" value="PKD domain"/>
    <property type="match status" value="1"/>
</dbReference>
<dbReference type="RefSeq" id="WP_122200847.1">
    <property type="nucleotide sequence ID" value="NZ_CABJFV010000002.1"/>
</dbReference>
<dbReference type="PANTHER" id="PTHR13246">
    <property type="entry name" value="ENDO BETA N-ACETYLGLUCOSAMINIDASE"/>
    <property type="match status" value="1"/>
</dbReference>
<dbReference type="CDD" id="cd00146">
    <property type="entry name" value="PKD"/>
    <property type="match status" value="1"/>
</dbReference>
<dbReference type="InterPro" id="IPR013783">
    <property type="entry name" value="Ig-like_fold"/>
</dbReference>
<dbReference type="Pfam" id="PF00801">
    <property type="entry name" value="PKD"/>
    <property type="match status" value="1"/>
</dbReference>
<dbReference type="PANTHER" id="PTHR13246:SF1">
    <property type="entry name" value="CYTOSOLIC ENDO-BETA-N-ACETYLGLUCOSAMINIDASE"/>
    <property type="match status" value="1"/>
</dbReference>
<dbReference type="Pfam" id="PF18962">
    <property type="entry name" value="Por_Secre_tail"/>
    <property type="match status" value="1"/>
</dbReference>
<dbReference type="SMART" id="SM00089">
    <property type="entry name" value="PKD"/>
    <property type="match status" value="1"/>
</dbReference>
<keyword evidence="1" id="KW-0732">Signal</keyword>
<dbReference type="NCBIfam" id="TIGR04183">
    <property type="entry name" value="Por_Secre_tail"/>
    <property type="match status" value="1"/>
</dbReference>
<dbReference type="InterPro" id="IPR026444">
    <property type="entry name" value="Secre_tail"/>
</dbReference>
<dbReference type="SUPFAM" id="SSF49785">
    <property type="entry name" value="Galactose-binding domain-like"/>
    <property type="match status" value="2"/>
</dbReference>
<accession>A0A413VVC4</accession>
<dbReference type="InterPro" id="IPR000601">
    <property type="entry name" value="PKD_dom"/>
</dbReference>
<dbReference type="InterPro" id="IPR032979">
    <property type="entry name" value="ENGase"/>
</dbReference>
<dbReference type="Gene3D" id="2.60.40.1080">
    <property type="match status" value="1"/>
</dbReference>
<dbReference type="Pfam" id="PF03644">
    <property type="entry name" value="Glyco_hydro_85"/>
    <property type="match status" value="1"/>
</dbReference>
<feature type="domain" description="PKD" evidence="3">
    <location>
        <begin position="670"/>
        <end position="756"/>
    </location>
</feature>
<dbReference type="EMBL" id="QSGO01000002">
    <property type="protein sequence ID" value="RHB37575.1"/>
    <property type="molecule type" value="Genomic_DNA"/>
</dbReference>
<dbReference type="InterPro" id="IPR008979">
    <property type="entry name" value="Galactose-bd-like_sf"/>
</dbReference>
<dbReference type="PROSITE" id="PS50093">
    <property type="entry name" value="PKD"/>
    <property type="match status" value="1"/>
</dbReference>
<evidence type="ECO:0000313" key="5">
    <source>
        <dbReference type="Proteomes" id="UP000284379"/>
    </source>
</evidence>
<name>A0A413VVC4_9BACE</name>
<reference evidence="4 5" key="1">
    <citation type="submission" date="2018-08" db="EMBL/GenBank/DDBJ databases">
        <title>A genome reference for cultivated species of the human gut microbiota.</title>
        <authorList>
            <person name="Zou Y."/>
            <person name="Xue W."/>
            <person name="Luo G."/>
        </authorList>
    </citation>
    <scope>NUCLEOTIDE SEQUENCE [LARGE SCALE GENOMIC DNA]</scope>
    <source>
        <strain evidence="4 5">AM40-30BH</strain>
    </source>
</reference>
<dbReference type="InterPro" id="IPR035986">
    <property type="entry name" value="PKD_dom_sf"/>
</dbReference>
<evidence type="ECO:0000256" key="1">
    <source>
        <dbReference type="SAM" id="SignalP"/>
    </source>
</evidence>
<dbReference type="Gene3D" id="3.20.20.80">
    <property type="entry name" value="Glycosidases"/>
    <property type="match status" value="1"/>
</dbReference>
<dbReference type="InterPro" id="IPR054110">
    <property type="entry name" value="EndoD-like_D2"/>
</dbReference>
<dbReference type="Gene3D" id="2.60.40.10">
    <property type="entry name" value="Immunoglobulins"/>
    <property type="match status" value="2"/>
</dbReference>
<dbReference type="GO" id="GO:0005829">
    <property type="term" value="C:cytosol"/>
    <property type="evidence" value="ECO:0007669"/>
    <property type="project" value="UniProtKB-SubCell"/>
</dbReference>
<feature type="chain" id="PRO_5019052866" evidence="1">
    <location>
        <begin position="23"/>
        <end position="1436"/>
    </location>
</feature>
<evidence type="ECO:0000259" key="3">
    <source>
        <dbReference type="PROSITE" id="PS50093"/>
    </source>
</evidence>
<dbReference type="Gene3D" id="2.60.120.260">
    <property type="entry name" value="Galactose-binding domain-like"/>
    <property type="match status" value="3"/>
</dbReference>
<sequence>MSTKRLLSALIMLFAVFCVAVAQQPYGGCWHPDNIKDWSPEKDPDAKFNRSTVPLQPRFLDTSIKANANQHAEGKVAACLTMNPMCSQTPSQGADNFIGYNPTYWQYMDLLIWWGGSAGEGIIIPPSAPVTDIAHLNGVKVLGQLFFPPGAFGGQVEWVKQMLTNEGGTYPYAKKMYEIAAYYGFDGWFINEETGGGSSSEWTAWVDYFNQCAQEGGHPEMEIQWYDCGTTIGGYGDMMKLHNTSYFLNYGSPSSSNISSQMAAMEGLGFSKEECFSKLYFGIEVAQGGMNGNASYFKNLFPTDKHNGSIDLFNPEEPIWKEVVKDYLGTADACGTKAYTAMDKVFSNESRYWTNEQHDPSNTAARDGGYFPGFANALIERSTIQNLPFITSFSAGLGKHRFVNGEKKGTQDWYHRGMQDIMPTWRWWVDVAADRKSDLAFSLNWDDAYNMGTSINVKGTLAANVDYLTRLYKTKLSISNGDKLQLVFKGATASTIQVKLGVAENNNEFTTFNLGSTTTSNGWNVATVDLSSLAGKTVSVIALNFKSTTQQAYELTLGQLGILPANYAPASTQISNLTILNELTQDGGDIRAVWDASTSKDVHHYNVYMTRNGEKKLVGQTRNEGFYISKFVRTSIEEKSVTVAVTAVTNDLKEGNEITTIVEYPALDKPVVSLKASKTLLNAGEEITITANATNFPESYQWTIPENAEKVSQEDNTLTLKFNKEGIYNITVAVSNSEGTTEKTVQNLIEVSDAKAGALSIISVGKTIHSASGSLPPEDPENLIDGVEVPGSTRDKWCIGGKKEHWVIIDLEKSYQIYRFRIFDCGHKENYSDNFKNFKIWVSNDAETWTEPVVDEKGRPENTKDDYIAPIVGRYVKFMPYDEDAPITIRIWEFEVFGLEGGPLFSLPADKTMDINTTEDIEIKYDLNGDEEANNFGVKVSSDNEDIAAISDFNVNKATQTVTFKLTAKKMGAANISVKMTNGEWENEKKCKVEVEDPAYTNVLSGKTASASYWYYGSTWQSADTQVLTDNDLSTTWDALCYTSGENVIITFDCGEIYNFAKVAFKAQQIASDIKVYIGIKNSDDSYELAANYTPTSEVSSIMTNDMFGRYLKLVVTAPAYAYFKVAEIEAYGKLYEGELPEEPIFASISISSGFNVDVVAEATPVSGLFSDGLDDQGWILYGANVQAEGSLPANGAVTSKNGIEYQLADYTQNNAALMKEANSATLEFETEQRANSLYFLGISANGTSTVSVTANYTDGTSASAGNITIGDWFGSNESTVGVYGLGRVGTGITSEAVADQIDARYQFRLFECPVQVDPTKKVQSVTLNKVSGGYPAIFAVAKKEIPVGTGIENNIESGKSSLNIYPSPVRNGETLYVESADARLIQLVTMQGAVLLQTQATENVTELPINGIAQGIYLLIVTGNDGSQTAKVVVK</sequence>
<feature type="domain" description="F5/8 type C" evidence="2">
    <location>
        <begin position="751"/>
        <end position="899"/>
    </location>
</feature>
<dbReference type="Proteomes" id="UP000284379">
    <property type="component" value="Unassembled WGS sequence"/>
</dbReference>
<dbReference type="Pfam" id="PF00754">
    <property type="entry name" value="F5_F8_type_C"/>
    <property type="match status" value="1"/>
</dbReference>
<dbReference type="Pfam" id="PF21910">
    <property type="entry name" value="GH85_C"/>
    <property type="match status" value="1"/>
</dbReference>
<dbReference type="InterPro" id="IPR005201">
    <property type="entry name" value="TIM_ENGase"/>
</dbReference>
<evidence type="ECO:0000313" key="4">
    <source>
        <dbReference type="EMBL" id="RHB37575.1"/>
    </source>
</evidence>
<evidence type="ECO:0000259" key="2">
    <source>
        <dbReference type="PROSITE" id="PS50022"/>
    </source>
</evidence>
<dbReference type="GO" id="GO:0033925">
    <property type="term" value="F:mannosyl-glycoprotein endo-beta-N-acetylglucosaminidase activity"/>
    <property type="evidence" value="ECO:0007669"/>
    <property type="project" value="InterPro"/>
</dbReference>
<protein>
    <submittedName>
        <fullName evidence="4">T9SS C-terminal target domain-containing protein</fullName>
    </submittedName>
</protein>
<feature type="signal peptide" evidence="1">
    <location>
        <begin position="1"/>
        <end position="22"/>
    </location>
</feature>
<comment type="caution">
    <text evidence="4">The sequence shown here is derived from an EMBL/GenBank/DDBJ whole genome shotgun (WGS) entry which is preliminary data.</text>
</comment>
<dbReference type="InterPro" id="IPR022409">
    <property type="entry name" value="PKD/Chitinase_dom"/>
</dbReference>
<proteinExistence type="predicted"/>